<dbReference type="InterPro" id="IPR012677">
    <property type="entry name" value="Nucleotide-bd_a/b_plait_sf"/>
</dbReference>
<sequence length="931" mass="102713">MKKKGKFQLAVVVLKGTVVLIVAIVLNVQADHRGSVVRRLLSFVSHSAVQPEAAVLNSGLWGRHTESAPNARSPVWNCQVSGFGQILQFMPVNFTIALSDSLSTVTLATSYCDDVYLNGSEKEFYSTVTEELEQFLHEKNQKKVLLFPPLPNRLRFLTHRITENFDGLSSFSVGERLTRRTVVCHVDIRILGEGNHHNRDAPGFNNYRKQRGGRSGREGASERTSGGDGIHPFRPSRGRGRKQFNKRPDKPLYVPAGVRQKYGTWVSSGTEEPEIVTYGADKEAVCNDLIVKPNLENECNERYLHEQVTERSAKVSNCEPMDLSHDTLEDKSTMEEMMDTKQVALEKDVTELVGEPMGMIFYTKALDISKTAVEDNSSMTDVTKQGGETVQMNASCKTLEISKPTEDDHIVADISESVMEAVEDCCNALDLGKAALESGRSGASICEQLAGLTTELNYEALDVSRSVISDAGTVLDIPDAMNTTVASEAKCHGNVQMCKNTTADEKVLVKHATVDAPVEIEVSDTHQAATQNVKLTSSVPVHVGETVTKTMGAGGVNQAVLKVENSVLSNKTIKEDCEDEVLNVKQLSPEAERRVFAFQNPNEDCIEIKSKTSDELNTNALLTVSDMPVEDRPVAGGLRVSKDLAEQHICIGDMSEENVEDPPQTSLTLNTSDSKCISHNTVHKCPLEGSNTLQNTERQTDQSITSSAECQNADINAEISMPLPELLNKEIDAARVPCEANHATSSSVSGTSVEPLTGNEDQEIREDEDYSQQLLQEIKTHLTEKDISIEKLKFDYSSYGVTVGGMVKFTHVIEIYDFIPDLNTEDIMGAFTDFQKSEFRLQWVDSTHALGLFSTEEAANKALAMIHPLLKFRPLFEASNQSKNKAYQCIDAILPYKERPQTDTTVAKRFLNRALGLPRKRKSVSEDMPPE</sequence>
<dbReference type="AlphaFoldDB" id="A0AAV7LL97"/>
<comment type="caution">
    <text evidence="3">The sequence shown here is derived from an EMBL/GenBank/DDBJ whole genome shotgun (WGS) entry which is preliminary data.</text>
</comment>
<dbReference type="SMART" id="SM00393">
    <property type="entry name" value="R3H"/>
    <property type="match status" value="1"/>
</dbReference>
<dbReference type="SUPFAM" id="SSF82708">
    <property type="entry name" value="R3H domain"/>
    <property type="match status" value="1"/>
</dbReference>
<evidence type="ECO:0000256" key="1">
    <source>
        <dbReference type="SAM" id="MobiDB-lite"/>
    </source>
</evidence>
<evidence type="ECO:0000313" key="4">
    <source>
        <dbReference type="Proteomes" id="UP001066276"/>
    </source>
</evidence>
<accession>A0AAV7LL97</accession>
<gene>
    <name evidence="3" type="ORF">NDU88_004299</name>
</gene>
<dbReference type="Gene3D" id="3.30.70.330">
    <property type="match status" value="1"/>
</dbReference>
<protein>
    <recommendedName>
        <fullName evidence="2">R3H domain-containing protein</fullName>
    </recommendedName>
</protein>
<dbReference type="PANTHER" id="PTHR21678">
    <property type="entry name" value="GROWTH INHIBITION AND DIFFERENTIATION RELATED PROTEIN 88"/>
    <property type="match status" value="1"/>
</dbReference>
<dbReference type="EMBL" id="JANPWB010000015">
    <property type="protein sequence ID" value="KAJ1091172.1"/>
    <property type="molecule type" value="Genomic_DNA"/>
</dbReference>
<feature type="region of interest" description="Disordered" evidence="1">
    <location>
        <begin position="195"/>
        <end position="252"/>
    </location>
</feature>
<reference evidence="3" key="1">
    <citation type="journal article" date="2022" name="bioRxiv">
        <title>Sequencing and chromosome-scale assembly of the giantPleurodeles waltlgenome.</title>
        <authorList>
            <person name="Brown T."/>
            <person name="Elewa A."/>
            <person name="Iarovenko S."/>
            <person name="Subramanian E."/>
            <person name="Araus A.J."/>
            <person name="Petzold A."/>
            <person name="Susuki M."/>
            <person name="Suzuki K.-i.T."/>
            <person name="Hayashi T."/>
            <person name="Toyoda A."/>
            <person name="Oliveira C."/>
            <person name="Osipova E."/>
            <person name="Leigh N.D."/>
            <person name="Simon A."/>
            <person name="Yun M.H."/>
        </authorList>
    </citation>
    <scope>NUCLEOTIDE SEQUENCE</scope>
    <source>
        <strain evidence="3">20211129_DDA</strain>
        <tissue evidence="3">Liver</tissue>
    </source>
</reference>
<evidence type="ECO:0000259" key="2">
    <source>
        <dbReference type="PROSITE" id="PS51061"/>
    </source>
</evidence>
<dbReference type="Pfam" id="PF01424">
    <property type="entry name" value="R3H"/>
    <property type="match status" value="1"/>
</dbReference>
<feature type="compositionally biased region" description="Basic residues" evidence="1">
    <location>
        <begin position="234"/>
        <end position="245"/>
    </location>
</feature>
<dbReference type="Proteomes" id="UP001066276">
    <property type="component" value="Chromosome 11"/>
</dbReference>
<name>A0AAV7LL97_PLEWA</name>
<dbReference type="InterPro" id="IPR036867">
    <property type="entry name" value="R3H_dom_sf"/>
</dbReference>
<feature type="domain" description="R3H" evidence="2">
    <location>
        <begin position="122"/>
        <end position="187"/>
    </location>
</feature>
<dbReference type="GO" id="GO:0003676">
    <property type="term" value="F:nucleic acid binding"/>
    <property type="evidence" value="ECO:0007669"/>
    <property type="project" value="UniProtKB-UniRule"/>
</dbReference>
<organism evidence="3 4">
    <name type="scientific">Pleurodeles waltl</name>
    <name type="common">Iberian ribbed newt</name>
    <dbReference type="NCBI Taxonomy" id="8319"/>
    <lineage>
        <taxon>Eukaryota</taxon>
        <taxon>Metazoa</taxon>
        <taxon>Chordata</taxon>
        <taxon>Craniata</taxon>
        <taxon>Vertebrata</taxon>
        <taxon>Euteleostomi</taxon>
        <taxon>Amphibia</taxon>
        <taxon>Batrachia</taxon>
        <taxon>Caudata</taxon>
        <taxon>Salamandroidea</taxon>
        <taxon>Salamandridae</taxon>
        <taxon>Pleurodelinae</taxon>
        <taxon>Pleurodeles</taxon>
    </lineage>
</organism>
<proteinExistence type="predicted"/>
<feature type="compositionally biased region" description="Polar residues" evidence="1">
    <location>
        <begin position="742"/>
        <end position="754"/>
    </location>
</feature>
<dbReference type="Gene3D" id="3.30.1370.50">
    <property type="entry name" value="R3H-like domain"/>
    <property type="match status" value="1"/>
</dbReference>
<feature type="region of interest" description="Disordered" evidence="1">
    <location>
        <begin position="740"/>
        <end position="759"/>
    </location>
</feature>
<dbReference type="PANTHER" id="PTHR21678:SF6">
    <property type="entry name" value="R3H AND COILED-COIL DOMAIN-CONTAINING PROTEIN 1"/>
    <property type="match status" value="1"/>
</dbReference>
<dbReference type="InterPro" id="IPR001374">
    <property type="entry name" value="R3H_dom"/>
</dbReference>
<keyword evidence="4" id="KW-1185">Reference proteome</keyword>
<dbReference type="PROSITE" id="PS51061">
    <property type="entry name" value="R3H"/>
    <property type="match status" value="1"/>
</dbReference>
<dbReference type="InterPro" id="IPR039884">
    <property type="entry name" value="R3HC1/R3HCL"/>
</dbReference>
<evidence type="ECO:0000313" key="3">
    <source>
        <dbReference type="EMBL" id="KAJ1091172.1"/>
    </source>
</evidence>